<accession>A0A0U3PC84</accession>
<dbReference type="AlphaFoldDB" id="A0A0U3PC84"/>
<protein>
    <submittedName>
        <fullName evidence="1">Uncharacterized protein</fullName>
    </submittedName>
</protein>
<dbReference type="RefSeq" id="WP_058932157.1">
    <property type="nucleotide sequence ID" value="NZ_CP013747.1"/>
</dbReference>
<organism evidence="1">
    <name type="scientific">Pseudarthrobacter sulfonivorans</name>
    <dbReference type="NCBI Taxonomy" id="121292"/>
    <lineage>
        <taxon>Bacteria</taxon>
        <taxon>Bacillati</taxon>
        <taxon>Actinomycetota</taxon>
        <taxon>Actinomycetes</taxon>
        <taxon>Micrococcales</taxon>
        <taxon>Micrococcaceae</taxon>
        <taxon>Pseudarthrobacter</taxon>
    </lineage>
</organism>
<name>A0A0U3PC84_9MICC</name>
<evidence type="ECO:0000313" key="2">
    <source>
        <dbReference type="Proteomes" id="UP000065151"/>
    </source>
</evidence>
<proteinExistence type="predicted"/>
<dbReference type="STRING" id="121292.AU252_19690"/>
<reference evidence="1 2" key="1">
    <citation type="submission" date="2015-12" db="EMBL/GenBank/DDBJ databases">
        <authorList>
            <person name="Shamseldin A."/>
            <person name="Moawad H."/>
            <person name="Abd El-Rahim W.M."/>
            <person name="Sadowsky M.J."/>
        </authorList>
    </citation>
    <scope>NUCLEOTIDE SEQUENCE [LARGE SCALE GENOMIC DNA]</scope>
    <source>
        <strain evidence="1 2">Ar51</strain>
    </source>
</reference>
<evidence type="ECO:0000313" key="1">
    <source>
        <dbReference type="EMBL" id="ALV43104.1"/>
    </source>
</evidence>
<sequence length="267" mass="29784">MTFGESRKRVLVLVLAMDAQPWRMIEDKGQRETWAAEPRADVPAFWLYGRTGMSSTMARYAQRAVQRFAPAAAFRAYSRLVGTWLASRPVRLAGDRLVTGVPETYLNTNAKNMSGLRHLLATLDFDYVFRTNTSSYVNLSMLEDYVQALPDTGFYGGFVGERDGTKFASGTCTLMSRDLVEYAVNDQAWEFGLIDDVAMGRSMARASVEVQPLNRLDVLTPEDLNALTSGDLEGAFIVRCKSSGGREHDIEAMHRVHQLYAEEAATK</sequence>
<dbReference type="Proteomes" id="UP000065151">
    <property type="component" value="Chromosome"/>
</dbReference>
<dbReference type="EMBL" id="CP013747">
    <property type="protein sequence ID" value="ALV43104.1"/>
    <property type="molecule type" value="Genomic_DNA"/>
</dbReference>
<gene>
    <name evidence="1" type="ORF">AU252_19690</name>
</gene>
<dbReference type="KEGG" id="psul:AU252_19690"/>